<evidence type="ECO:0000313" key="2">
    <source>
        <dbReference type="Proteomes" id="UP000028401"/>
    </source>
</evidence>
<reference evidence="1 2" key="1">
    <citation type="submission" date="2014-06" db="EMBL/GenBank/DDBJ databases">
        <title>Draft genome sequence of the putrescine producing strain Lactococcus lactis subsp cremoris GE214.</title>
        <authorList>
            <person name="Ladero V."/>
            <person name="Linares D.M."/>
            <person name="del Rio B."/>
            <person name="Mayo B."/>
            <person name="Martin M.C."/>
            <person name="Fernandez M."/>
            <person name="Alvarez M.A."/>
        </authorList>
    </citation>
    <scope>NUCLEOTIDE SEQUENCE [LARGE SCALE GENOMIC DNA]</scope>
    <source>
        <strain evidence="1 2">GE214</strain>
    </source>
</reference>
<name>A0A084AA42_LACLC</name>
<dbReference type="AlphaFoldDB" id="A0A084AA42"/>
<proteinExistence type="predicted"/>
<evidence type="ECO:0000313" key="1">
    <source>
        <dbReference type="EMBL" id="KEY62171.1"/>
    </source>
</evidence>
<dbReference type="EMBL" id="AZSI01000056">
    <property type="protein sequence ID" value="KEY62171.1"/>
    <property type="molecule type" value="Genomic_DNA"/>
</dbReference>
<protein>
    <submittedName>
        <fullName evidence="1">Putative phage related protein</fullName>
    </submittedName>
</protein>
<sequence length="124" mass="14081">MELVINDKTYSFNFGMRFLKDINKKIETPIDFGSSIKQQIGLRYYVSLLLDEDVEALSMVLLTANAGQKPNITPTIIENYFDDPETDLDDLFERVMEGLETANATKKTVAKVKENVEKAKAIQE</sequence>
<dbReference type="InterPro" id="IPR024410">
    <property type="entry name" value="Phage_TAC_12"/>
</dbReference>
<dbReference type="PATRIC" id="fig|1415168.3.peg.1746"/>
<comment type="caution">
    <text evidence="1">The sequence shown here is derived from an EMBL/GenBank/DDBJ whole genome shotgun (WGS) entry which is preliminary data.</text>
</comment>
<gene>
    <name evidence="1" type="ORF">U725_01679</name>
</gene>
<dbReference type="Proteomes" id="UP000028401">
    <property type="component" value="Unassembled WGS sequence"/>
</dbReference>
<dbReference type="RefSeq" id="WP_042748435.1">
    <property type="nucleotide sequence ID" value="NZ_AZSI01000056.1"/>
</dbReference>
<organism evidence="1 2">
    <name type="scientific">Lactococcus cremoris subsp. cremoris GE214</name>
    <dbReference type="NCBI Taxonomy" id="1415168"/>
    <lineage>
        <taxon>Bacteria</taxon>
        <taxon>Bacillati</taxon>
        <taxon>Bacillota</taxon>
        <taxon>Bacilli</taxon>
        <taxon>Lactobacillales</taxon>
        <taxon>Streptococcaceae</taxon>
        <taxon>Lactococcus</taxon>
        <taxon>Lactococcus cremoris subsp. cremoris</taxon>
    </lineage>
</organism>
<dbReference type="Pfam" id="PF12363">
    <property type="entry name" value="Phage_TAC_12"/>
    <property type="match status" value="1"/>
</dbReference>
<accession>A0A084AA42</accession>